<dbReference type="InterPro" id="IPR036249">
    <property type="entry name" value="Thioredoxin-like_sf"/>
</dbReference>
<dbReference type="RefSeq" id="WP_033887064.1">
    <property type="nucleotide sequence ID" value="NZ_FQVD01000048.1"/>
</dbReference>
<evidence type="ECO:0000313" key="4">
    <source>
        <dbReference type="EMBL" id="SHF93728.1"/>
    </source>
</evidence>
<dbReference type="PANTHER" id="PTHR32234:SF0">
    <property type="entry name" value="THIOL:DISULFIDE INTERCHANGE PROTEIN DSBD"/>
    <property type="match status" value="1"/>
</dbReference>
<feature type="chain" id="PRO_5030031411" evidence="2">
    <location>
        <begin position="22"/>
        <end position="401"/>
    </location>
</feature>
<dbReference type="Gene3D" id="3.40.30.10">
    <property type="entry name" value="Glutaredoxin"/>
    <property type="match status" value="1"/>
</dbReference>
<evidence type="ECO:0000256" key="1">
    <source>
        <dbReference type="ARBA" id="ARBA00023284"/>
    </source>
</evidence>
<proteinExistence type="predicted"/>
<keyword evidence="1" id="KW-0676">Redox-active center</keyword>
<dbReference type="InterPro" id="IPR013766">
    <property type="entry name" value="Thioredoxin_domain"/>
</dbReference>
<dbReference type="GO" id="GO:0045454">
    <property type="term" value="P:cell redox homeostasis"/>
    <property type="evidence" value="ECO:0007669"/>
    <property type="project" value="TreeGrafter"/>
</dbReference>
<evidence type="ECO:0000256" key="2">
    <source>
        <dbReference type="SAM" id="SignalP"/>
    </source>
</evidence>
<accession>A0A1M5FQE4</accession>
<protein>
    <submittedName>
        <fullName evidence="4">Thioredoxin-like</fullName>
    </submittedName>
</protein>
<evidence type="ECO:0000313" key="5">
    <source>
        <dbReference type="Proteomes" id="UP000184436"/>
    </source>
</evidence>
<reference evidence="4 5" key="1">
    <citation type="submission" date="2016-11" db="EMBL/GenBank/DDBJ databases">
        <authorList>
            <person name="Jaros S."/>
            <person name="Januszkiewicz K."/>
            <person name="Wedrychowicz H."/>
        </authorList>
    </citation>
    <scope>NUCLEOTIDE SEQUENCE [LARGE SCALE GENOMIC DNA]</scope>
    <source>
        <strain evidence="4 5">DSM 26883</strain>
    </source>
</reference>
<dbReference type="PANTHER" id="PTHR32234">
    <property type="entry name" value="THIOL:DISULFIDE INTERCHANGE PROTEIN DSBD"/>
    <property type="match status" value="1"/>
</dbReference>
<dbReference type="PROSITE" id="PS51352">
    <property type="entry name" value="THIOREDOXIN_2"/>
    <property type="match status" value="1"/>
</dbReference>
<organism evidence="4 5">
    <name type="scientific">Bacteroides faecichinchillae</name>
    <dbReference type="NCBI Taxonomy" id="871325"/>
    <lineage>
        <taxon>Bacteria</taxon>
        <taxon>Pseudomonadati</taxon>
        <taxon>Bacteroidota</taxon>
        <taxon>Bacteroidia</taxon>
        <taxon>Bacteroidales</taxon>
        <taxon>Bacteroidaceae</taxon>
        <taxon>Bacteroides</taxon>
    </lineage>
</organism>
<dbReference type="AlphaFoldDB" id="A0A1M5FQE4"/>
<dbReference type="Proteomes" id="UP000184436">
    <property type="component" value="Unassembled WGS sequence"/>
</dbReference>
<dbReference type="STRING" id="871325.SAMN05444349_1485"/>
<feature type="domain" description="Thioredoxin" evidence="3">
    <location>
        <begin position="8"/>
        <end position="137"/>
    </location>
</feature>
<dbReference type="OrthoDB" id="1099736at2"/>
<dbReference type="PROSITE" id="PS00194">
    <property type="entry name" value="THIOREDOXIN_1"/>
    <property type="match status" value="1"/>
</dbReference>
<dbReference type="Pfam" id="PF13899">
    <property type="entry name" value="Thioredoxin_7"/>
    <property type="match status" value="1"/>
</dbReference>
<dbReference type="GO" id="GO:0015035">
    <property type="term" value="F:protein-disulfide reductase activity"/>
    <property type="evidence" value="ECO:0007669"/>
    <property type="project" value="TreeGrafter"/>
</dbReference>
<keyword evidence="2" id="KW-0732">Signal</keyword>
<dbReference type="InterPro" id="IPR017937">
    <property type="entry name" value="Thioredoxin_CS"/>
</dbReference>
<keyword evidence="5" id="KW-1185">Reference proteome</keyword>
<feature type="signal peptide" evidence="2">
    <location>
        <begin position="1"/>
        <end position="21"/>
    </location>
</feature>
<sequence>MKNRLIGLLLCLSAFVLVANAQQISFVKNCSWEDLKARAQKEDKPIFVDVYTSWCAPCKKMAATVFKDPEVVAYMDKNYISIQLDAEKEKNHGFFTKFRPGAYPSFYWLDKNGQLLSTKTGVMPSELFLKSCQDAKNGSLGKQIDEYNQKWKSGNREVDFVEKYLFEVLPQVFPDSVRPFFNQYLTGLSPEKLKSPRIGKLLCRFTRTIENDKVWSTLLEYNDVYSSELDKSLDFDRYMYMNLIRIPMSVRTEEAKYRSYMDLIESKNFPNKELYMSLIQMESQIFDGNYKEALAQATAIGAANEKTRPYLYREMIYTFIIGKFFVETYTPSNEEKQAVITLAEKAFELTPSKSTVSYLAAAYARSGDYKKAYETLAILPFHGEPTLSNAVYGLLNLPRRR</sequence>
<evidence type="ECO:0000259" key="3">
    <source>
        <dbReference type="PROSITE" id="PS51352"/>
    </source>
</evidence>
<dbReference type="SUPFAM" id="SSF52833">
    <property type="entry name" value="Thioredoxin-like"/>
    <property type="match status" value="1"/>
</dbReference>
<gene>
    <name evidence="4" type="ORF">SAMN05444349_1485</name>
</gene>
<name>A0A1M5FQE4_9BACE</name>
<dbReference type="EMBL" id="FQVD01000048">
    <property type="protein sequence ID" value="SHF93728.1"/>
    <property type="molecule type" value="Genomic_DNA"/>
</dbReference>